<keyword evidence="3" id="KW-1133">Transmembrane helix</keyword>
<evidence type="ECO:0000313" key="5">
    <source>
        <dbReference type="EMBL" id="KAK0140934.1"/>
    </source>
</evidence>
<evidence type="ECO:0000259" key="4">
    <source>
        <dbReference type="PROSITE" id="PS50878"/>
    </source>
</evidence>
<protein>
    <submittedName>
        <fullName evidence="5">Retrovirus-related Pol polyprotein from type-1 retrotransposable element R2</fullName>
    </submittedName>
</protein>
<keyword evidence="1" id="KW-0175">Coiled coil</keyword>
<gene>
    <name evidence="5" type="primary">PO21_13</name>
    <name evidence="5" type="ORF">N1851_022067</name>
</gene>
<reference evidence="5" key="1">
    <citation type="journal article" date="2023" name="Front. Mar. Sci.">
        <title>A new Merluccius polli reference genome to investigate the effects of global change in West African waters.</title>
        <authorList>
            <person name="Mateo J.L."/>
            <person name="Blanco-Fernandez C."/>
            <person name="Garcia-Vazquez E."/>
            <person name="Machado-Schiaffino G."/>
        </authorList>
    </citation>
    <scope>NUCLEOTIDE SEQUENCE</scope>
    <source>
        <strain evidence="5">C29</strain>
        <tissue evidence="5">Fin</tissue>
    </source>
</reference>
<evidence type="ECO:0000256" key="2">
    <source>
        <dbReference type="SAM" id="MobiDB-lite"/>
    </source>
</evidence>
<dbReference type="PANTHER" id="PTHR19446">
    <property type="entry name" value="REVERSE TRANSCRIPTASES"/>
    <property type="match status" value="1"/>
</dbReference>
<evidence type="ECO:0000256" key="3">
    <source>
        <dbReference type="SAM" id="Phobius"/>
    </source>
</evidence>
<feature type="domain" description="Reverse transcriptase" evidence="4">
    <location>
        <begin position="159"/>
        <end position="365"/>
    </location>
</feature>
<feature type="compositionally biased region" description="Polar residues" evidence="2">
    <location>
        <begin position="1"/>
        <end position="13"/>
    </location>
</feature>
<accession>A0AA47MIV0</accession>
<feature type="coiled-coil region" evidence="1">
    <location>
        <begin position="31"/>
        <end position="58"/>
    </location>
</feature>
<dbReference type="Pfam" id="PF00078">
    <property type="entry name" value="RVT_1"/>
    <property type="match status" value="1"/>
</dbReference>
<dbReference type="EMBL" id="JAOPHQ010003995">
    <property type="protein sequence ID" value="KAK0140934.1"/>
    <property type="molecule type" value="Genomic_DNA"/>
</dbReference>
<organism evidence="5 6">
    <name type="scientific">Merluccius polli</name>
    <name type="common">Benguela hake</name>
    <name type="synonym">Merluccius cadenati</name>
    <dbReference type="NCBI Taxonomy" id="89951"/>
    <lineage>
        <taxon>Eukaryota</taxon>
        <taxon>Metazoa</taxon>
        <taxon>Chordata</taxon>
        <taxon>Craniata</taxon>
        <taxon>Vertebrata</taxon>
        <taxon>Euteleostomi</taxon>
        <taxon>Actinopterygii</taxon>
        <taxon>Neopterygii</taxon>
        <taxon>Teleostei</taxon>
        <taxon>Neoteleostei</taxon>
        <taxon>Acanthomorphata</taxon>
        <taxon>Zeiogadaria</taxon>
        <taxon>Gadariae</taxon>
        <taxon>Gadiformes</taxon>
        <taxon>Gadoidei</taxon>
        <taxon>Merlucciidae</taxon>
        <taxon>Merluccius</taxon>
    </lineage>
</organism>
<dbReference type="AlphaFoldDB" id="A0AA47MIV0"/>
<evidence type="ECO:0000313" key="6">
    <source>
        <dbReference type="Proteomes" id="UP001174136"/>
    </source>
</evidence>
<dbReference type="Proteomes" id="UP001174136">
    <property type="component" value="Unassembled WGS sequence"/>
</dbReference>
<keyword evidence="6" id="KW-1185">Reference proteome</keyword>
<comment type="caution">
    <text evidence="5">The sequence shown here is derived from an EMBL/GenBank/DDBJ whole genome shotgun (WGS) entry which is preliminary data.</text>
</comment>
<feature type="region of interest" description="Disordered" evidence="2">
    <location>
        <begin position="1"/>
        <end position="22"/>
    </location>
</feature>
<dbReference type="InterPro" id="IPR000477">
    <property type="entry name" value="RT_dom"/>
</dbReference>
<evidence type="ECO:0000256" key="1">
    <source>
        <dbReference type="SAM" id="Coils"/>
    </source>
</evidence>
<proteinExistence type="predicted"/>
<keyword evidence="3" id="KW-0812">Transmembrane</keyword>
<keyword evidence="3" id="KW-0472">Membrane</keyword>
<sequence>MGYQPQQGDNSGTAKGWPSNLETSSDYCERAVGIQRRLEDIQERLDDCRKLRKQWRKASNEEKEGLKPLWEEAKKTLASLRRAECIRKRRRWKEKERSSFFKNPFKHARRLLEDKRSGKLDITQSELENHIREQYSDPARSTPLGSPGYLPHPSCSMLLFWKNQVIPSEWQRAVTVLIPKEANSTTISQFRSIALLNVEGKIFFSILAKRLTNYLTSNGYIDTSCQKAGVPGFPGCVEHSAVIWEQIQKAKRERGDLHVVWLDLANAYGSVPHQLIEYALDFFYIPVCIRTLVVKYFEDLRVCCTHQDFTTGWQRLEVGIAMGCSISPILFVAAFEIILIGAMKMVGGVKLPIQQTSLTGRWGKR</sequence>
<dbReference type="PROSITE" id="PS50878">
    <property type="entry name" value="RT_POL"/>
    <property type="match status" value="1"/>
</dbReference>
<dbReference type="CDD" id="cd01650">
    <property type="entry name" value="RT_nLTR_like"/>
    <property type="match status" value="1"/>
</dbReference>
<name>A0AA47MIV0_MERPO</name>
<feature type="transmembrane region" description="Helical" evidence="3">
    <location>
        <begin position="318"/>
        <end position="342"/>
    </location>
</feature>